<evidence type="ECO:0000256" key="1">
    <source>
        <dbReference type="ARBA" id="ARBA00004651"/>
    </source>
</evidence>
<sequence>MQAHSQKFGMVLPIVLIVFFMILIDNSVVFTSSDYIEQTLHLTSQTIDWISNIYTLTFGSFILFGGRLGDIWGRKTVLIIGLLLFGITSLIVGLSINFPMIVIARAAQGIGAAILAPTMLAIIMDNYQGQMRAKAIQYYSLTAGIGASIGFLFGGIINTFLSWRYGFLINVPISFIMIGLAIKYISNRASDDQKLDITGTILSSLGLLLLVYSINGTTYRLIALGLAVILLVLFIQHENGLTNAMIPLSIFNNPVRNFAYLARFLDTGIMITYLFLVPEILQSSYHFTPLVVAFALLAQMIPQFISSLFVDKFIQHLGLANTAIMGSIAMAIGLAAGVYLPLHLGFSITFLIPVALIGFGQGVIISPLTSYGIAYIHDHSISGAASGMLNMAQQIGSAVCLAITVTLTSNIITVQNKYQMESVILTVMALLVLVLLLGIKRKEQKY</sequence>
<evidence type="ECO:0000256" key="5">
    <source>
        <dbReference type="ARBA" id="ARBA00023136"/>
    </source>
</evidence>
<evidence type="ECO:0000256" key="4">
    <source>
        <dbReference type="ARBA" id="ARBA00022989"/>
    </source>
</evidence>
<comment type="caution">
    <text evidence="8">The sequence shown here is derived from an EMBL/GenBank/DDBJ whole genome shotgun (WGS) entry which is preliminary data.</text>
</comment>
<feature type="transmembrane region" description="Helical" evidence="6">
    <location>
        <begin position="49"/>
        <end position="65"/>
    </location>
</feature>
<feature type="transmembrane region" description="Helical" evidence="6">
    <location>
        <begin position="290"/>
        <end position="310"/>
    </location>
</feature>
<dbReference type="PANTHER" id="PTHR42718:SF9">
    <property type="entry name" value="MAJOR FACILITATOR SUPERFAMILY MULTIDRUG TRANSPORTER MFSC"/>
    <property type="match status" value="1"/>
</dbReference>
<keyword evidence="9" id="KW-1185">Reference proteome</keyword>
<dbReference type="RefSeq" id="WP_339960142.1">
    <property type="nucleotide sequence ID" value="NZ_JAWMWH010000001.1"/>
</dbReference>
<feature type="transmembrane region" description="Helical" evidence="6">
    <location>
        <begin position="136"/>
        <end position="157"/>
    </location>
</feature>
<dbReference type="Proteomes" id="UP001370590">
    <property type="component" value="Unassembled WGS sequence"/>
</dbReference>
<dbReference type="Gene3D" id="1.20.1720.10">
    <property type="entry name" value="Multidrug resistance protein D"/>
    <property type="match status" value="1"/>
</dbReference>
<dbReference type="Gene3D" id="1.20.1250.20">
    <property type="entry name" value="MFS general substrate transporter like domains"/>
    <property type="match status" value="1"/>
</dbReference>
<feature type="transmembrane region" description="Helical" evidence="6">
    <location>
        <begin position="77"/>
        <end position="96"/>
    </location>
</feature>
<keyword evidence="3 6" id="KW-0812">Transmembrane</keyword>
<feature type="transmembrane region" description="Helical" evidence="6">
    <location>
        <begin position="322"/>
        <end position="342"/>
    </location>
</feature>
<feature type="transmembrane region" description="Helical" evidence="6">
    <location>
        <begin position="197"/>
        <end position="214"/>
    </location>
</feature>
<evidence type="ECO:0000313" key="9">
    <source>
        <dbReference type="Proteomes" id="UP001370590"/>
    </source>
</evidence>
<feature type="transmembrane region" description="Helical" evidence="6">
    <location>
        <begin position="12"/>
        <end position="29"/>
    </location>
</feature>
<dbReference type="Pfam" id="PF07690">
    <property type="entry name" value="MFS_1"/>
    <property type="match status" value="2"/>
</dbReference>
<evidence type="ECO:0000256" key="6">
    <source>
        <dbReference type="SAM" id="Phobius"/>
    </source>
</evidence>
<organism evidence="8 9">
    <name type="scientific">Nicoliella lavandulae</name>
    <dbReference type="NCBI Taxonomy" id="3082954"/>
    <lineage>
        <taxon>Bacteria</taxon>
        <taxon>Bacillati</taxon>
        <taxon>Bacillota</taxon>
        <taxon>Bacilli</taxon>
        <taxon>Lactobacillales</taxon>
        <taxon>Lactobacillaceae</taxon>
        <taxon>Nicoliella</taxon>
    </lineage>
</organism>
<keyword evidence="2" id="KW-0813">Transport</keyword>
<evidence type="ECO:0000256" key="2">
    <source>
        <dbReference type="ARBA" id="ARBA00022448"/>
    </source>
</evidence>
<name>A0ABU8SM49_9LACO</name>
<feature type="transmembrane region" description="Helical" evidence="6">
    <location>
        <begin position="220"/>
        <end position="237"/>
    </location>
</feature>
<dbReference type="InterPro" id="IPR020846">
    <property type="entry name" value="MFS_dom"/>
</dbReference>
<dbReference type="PROSITE" id="PS50850">
    <property type="entry name" value="MFS"/>
    <property type="match status" value="1"/>
</dbReference>
<dbReference type="InterPro" id="IPR036259">
    <property type="entry name" value="MFS_trans_sf"/>
</dbReference>
<dbReference type="InterPro" id="IPR011701">
    <property type="entry name" value="MFS"/>
</dbReference>
<dbReference type="CDD" id="cd17321">
    <property type="entry name" value="MFS_MMR_MDR_like"/>
    <property type="match status" value="1"/>
</dbReference>
<evidence type="ECO:0000313" key="8">
    <source>
        <dbReference type="EMBL" id="MEJ6400332.1"/>
    </source>
</evidence>
<evidence type="ECO:0000256" key="3">
    <source>
        <dbReference type="ARBA" id="ARBA00022692"/>
    </source>
</evidence>
<feature type="transmembrane region" description="Helical" evidence="6">
    <location>
        <begin position="418"/>
        <end position="439"/>
    </location>
</feature>
<dbReference type="EMBL" id="JAWMWH010000001">
    <property type="protein sequence ID" value="MEJ6400332.1"/>
    <property type="molecule type" value="Genomic_DNA"/>
</dbReference>
<feature type="transmembrane region" description="Helical" evidence="6">
    <location>
        <begin position="348"/>
        <end position="374"/>
    </location>
</feature>
<reference evidence="8 9" key="1">
    <citation type="submission" date="2023-10" db="EMBL/GenBank/DDBJ databases">
        <title>Nicoliella lavandulae sp. nov. isolated from Lavandula angustifolia flowers.</title>
        <authorList>
            <person name="Alcantara C."/>
            <person name="Zuniga M."/>
            <person name="Landete J.M."/>
            <person name="Monedero V."/>
        </authorList>
    </citation>
    <scope>NUCLEOTIDE SEQUENCE [LARGE SCALE GENOMIC DNA]</scope>
    <source>
        <strain evidence="8 9">Es01</strain>
    </source>
</reference>
<dbReference type="SUPFAM" id="SSF103473">
    <property type="entry name" value="MFS general substrate transporter"/>
    <property type="match status" value="1"/>
</dbReference>
<keyword evidence="5 6" id="KW-0472">Membrane</keyword>
<feature type="domain" description="Major facilitator superfamily (MFS) profile" evidence="7">
    <location>
        <begin position="11"/>
        <end position="444"/>
    </location>
</feature>
<accession>A0ABU8SM49</accession>
<dbReference type="PANTHER" id="PTHR42718">
    <property type="entry name" value="MAJOR FACILITATOR SUPERFAMILY MULTIDRUG TRANSPORTER MFSC"/>
    <property type="match status" value="1"/>
</dbReference>
<feature type="transmembrane region" description="Helical" evidence="6">
    <location>
        <begin position="395"/>
        <end position="412"/>
    </location>
</feature>
<proteinExistence type="predicted"/>
<keyword evidence="4 6" id="KW-1133">Transmembrane helix</keyword>
<gene>
    <name evidence="8" type="ORF">R4146_03990</name>
</gene>
<comment type="subcellular location">
    <subcellularLocation>
        <location evidence="1">Cell membrane</location>
        <topology evidence="1">Multi-pass membrane protein</topology>
    </subcellularLocation>
</comment>
<evidence type="ECO:0000259" key="7">
    <source>
        <dbReference type="PROSITE" id="PS50850"/>
    </source>
</evidence>
<feature type="transmembrane region" description="Helical" evidence="6">
    <location>
        <begin position="258"/>
        <end position="278"/>
    </location>
</feature>
<feature type="transmembrane region" description="Helical" evidence="6">
    <location>
        <begin position="102"/>
        <end position="124"/>
    </location>
</feature>
<protein>
    <submittedName>
        <fullName evidence="8">MFS transporter</fullName>
    </submittedName>
</protein>
<feature type="transmembrane region" description="Helical" evidence="6">
    <location>
        <begin position="163"/>
        <end position="185"/>
    </location>
</feature>